<dbReference type="SUPFAM" id="SSF160704">
    <property type="entry name" value="YehR-like"/>
    <property type="match status" value="1"/>
</dbReference>
<protein>
    <submittedName>
        <fullName evidence="2">Putative lipoprotein YehR</fullName>
    </submittedName>
</protein>
<proteinExistence type="predicted"/>
<feature type="chain" id="PRO_5026689229" evidence="1">
    <location>
        <begin position="20"/>
        <end position="153"/>
    </location>
</feature>
<sequence length="153" mass="17200">MKRSLLFMGIIMLSLFVLAACEKEQSKTYQGELAGADVIDTLTYKGDKMVKQSMIMTIKYDENGLSKSDAENILDKQEKVFEGLKGVKYKKDIKEDKAVQKVDIDYKEADLKQLSHRVGVTGPKEGNDYVDVKSVERSLKKSGLTVKKPLSEE</sequence>
<keyword evidence="1" id="KW-0732">Signal</keyword>
<dbReference type="PROSITE" id="PS51257">
    <property type="entry name" value="PROKAR_LIPOPROTEIN"/>
    <property type="match status" value="1"/>
</dbReference>
<dbReference type="Pfam" id="PF06998">
    <property type="entry name" value="DUF1307"/>
    <property type="match status" value="1"/>
</dbReference>
<dbReference type="InterPro" id="IPR036699">
    <property type="entry name" value="YehR-like_sf"/>
</dbReference>
<feature type="signal peptide" evidence="1">
    <location>
        <begin position="1"/>
        <end position="19"/>
    </location>
</feature>
<reference evidence="2" key="1">
    <citation type="submission" date="2019-11" db="EMBL/GenBank/DDBJ databases">
        <authorList>
            <person name="Feng L."/>
        </authorList>
    </citation>
    <scope>NUCLEOTIDE SEQUENCE</scope>
    <source>
        <strain evidence="2">SsimulansLFYP27</strain>
    </source>
</reference>
<dbReference type="RefSeq" id="WP_156666757.1">
    <property type="nucleotide sequence ID" value="NZ_CACRUO010000033.1"/>
</dbReference>
<dbReference type="Gene3D" id="3.30.1830.10">
    <property type="entry name" value="YehR-like"/>
    <property type="match status" value="1"/>
</dbReference>
<evidence type="ECO:0000256" key="1">
    <source>
        <dbReference type="SAM" id="SignalP"/>
    </source>
</evidence>
<organism evidence="2">
    <name type="scientific">Staphylococcus simulans</name>
    <dbReference type="NCBI Taxonomy" id="1286"/>
    <lineage>
        <taxon>Bacteria</taxon>
        <taxon>Bacillati</taxon>
        <taxon>Bacillota</taxon>
        <taxon>Bacilli</taxon>
        <taxon>Bacillales</taxon>
        <taxon>Staphylococcaceae</taxon>
        <taxon>Staphylococcus</taxon>
    </lineage>
</organism>
<accession>A0A6N3CEY4</accession>
<keyword evidence="2" id="KW-0449">Lipoprotein</keyword>
<dbReference type="PIRSF" id="PIRSF006187">
    <property type="entry name" value="DUF1307"/>
    <property type="match status" value="1"/>
</dbReference>
<evidence type="ECO:0000313" key="2">
    <source>
        <dbReference type="EMBL" id="VYU15566.1"/>
    </source>
</evidence>
<name>A0A6N3CEY4_STASI</name>
<dbReference type="AlphaFoldDB" id="A0A6N3CEY4"/>
<dbReference type="InterPro" id="IPR009736">
    <property type="entry name" value="DUF1307"/>
</dbReference>
<dbReference type="EMBL" id="CACRUO010000033">
    <property type="protein sequence ID" value="VYU15566.1"/>
    <property type="molecule type" value="Genomic_DNA"/>
</dbReference>
<gene>
    <name evidence="2" type="primary">yehR</name>
    <name evidence="2" type="ORF">SSLFYP27_01554</name>
</gene>